<dbReference type="EMBL" id="JACYXI010000005">
    <property type="protein sequence ID" value="MBD8891784.1"/>
    <property type="molecule type" value="Genomic_DNA"/>
</dbReference>
<dbReference type="InterPro" id="IPR003660">
    <property type="entry name" value="HAMP_dom"/>
</dbReference>
<organism evidence="12 13">
    <name type="scientific">Roseibium litorale</name>
    <dbReference type="NCBI Taxonomy" id="2803841"/>
    <lineage>
        <taxon>Bacteria</taxon>
        <taxon>Pseudomonadati</taxon>
        <taxon>Pseudomonadota</taxon>
        <taxon>Alphaproteobacteria</taxon>
        <taxon>Hyphomicrobiales</taxon>
        <taxon>Stappiaceae</taxon>
        <taxon>Roseibium</taxon>
    </lineage>
</organism>
<dbReference type="Proteomes" id="UP000632063">
    <property type="component" value="Unassembled WGS sequence"/>
</dbReference>
<keyword evidence="2" id="KW-0997">Cell inner membrane</keyword>
<evidence type="ECO:0000313" key="12">
    <source>
        <dbReference type="EMBL" id="MBD8891784.1"/>
    </source>
</evidence>
<accession>A0ABR9CLR0</accession>
<feature type="domain" description="T-SNARE coiled-coil homology" evidence="9">
    <location>
        <begin position="579"/>
        <end position="641"/>
    </location>
</feature>
<dbReference type="Gene3D" id="1.10.287.950">
    <property type="entry name" value="Methyl-accepting chemotaxis protein"/>
    <property type="match status" value="1"/>
</dbReference>
<feature type="transmembrane region" description="Helical" evidence="7">
    <location>
        <begin position="314"/>
        <end position="332"/>
    </location>
</feature>
<dbReference type="PROSITE" id="PS51753">
    <property type="entry name" value="HBM"/>
    <property type="match status" value="1"/>
</dbReference>
<dbReference type="CDD" id="cd06225">
    <property type="entry name" value="HAMP"/>
    <property type="match status" value="1"/>
</dbReference>
<dbReference type="SMART" id="SM01358">
    <property type="entry name" value="HBM"/>
    <property type="match status" value="1"/>
</dbReference>
<comment type="similarity">
    <text evidence="4">Belongs to the methyl-accepting chemotaxis (MCP) protein family.</text>
</comment>
<keyword evidence="3 5" id="KW-0807">Transducer</keyword>
<keyword evidence="7" id="KW-1133">Transmembrane helix</keyword>
<dbReference type="PROSITE" id="PS50192">
    <property type="entry name" value="T_SNARE"/>
    <property type="match status" value="1"/>
</dbReference>
<proteinExistence type="inferred from homology"/>
<evidence type="ECO:0000256" key="4">
    <source>
        <dbReference type="ARBA" id="ARBA00029447"/>
    </source>
</evidence>
<dbReference type="PANTHER" id="PTHR32089">
    <property type="entry name" value="METHYL-ACCEPTING CHEMOTAXIS PROTEIN MCPB"/>
    <property type="match status" value="1"/>
</dbReference>
<evidence type="ECO:0000256" key="1">
    <source>
        <dbReference type="ARBA" id="ARBA00004429"/>
    </source>
</evidence>
<sequence>MLTIKYKIDTISIFEEEREMSVLLRICLGFAAVAILVAGIGTWSFSSLRGVGEEVAGLDDMSGDALLASELNADIAKVLVGTGDYLRTRQPESLETARKFLAEVHAGVQVAQQEMQDPARVENLRIIVENIATFENTLKKVVDLYVRRDDLVNNVLGKVGLEVSENLSELSSSAAADSELTTVILGGKLQDNFLMARVHVLKFLDANLDEDIEGAQAELASATKLLGDLEKSVENPSRKKILAEVSPLIVKYRDMALQLQEVIRERNELRNNGLLASGATASDNARLMKESSRQDAERLGQAALAKATSASGQILLVAAVAFLLSVVLAFLISRGIVKPLGRLVGDAQELASGNTEVAFAEAQRRDEIGAVAKSIAGFRDGVLERQRLESVQQAEQIEREKRNTRVAAAIDTFDGEVTTMLNLISEASGELQVTASQMTATAQDTAHQATTVASASEQASANVQTVAAATEELSATISEVSSQVAHSANIASKAEEQADKTNKQISGLATVAEDIGEVIALISSIAEQTNLLALNATIEAARAGEAGKGFAVVAAEVKELASQTGKATEEISAKISAIQGETREAVDGIQAISSIIAEMNSVASSIASAVEEQSTATAEISANVDQAAQGTDEVSRSIVVVSKGALETETAAGSVVQASELLTSQAESMRKVIEQFLGEVKAA</sequence>
<dbReference type="RefSeq" id="WP_192147929.1">
    <property type="nucleotide sequence ID" value="NZ_JACYXI010000005.1"/>
</dbReference>
<gene>
    <name evidence="12" type="ORF">IG616_09500</name>
</gene>
<dbReference type="InterPro" id="IPR004090">
    <property type="entry name" value="Chemotax_Me-accpt_rcpt"/>
</dbReference>
<feature type="coiled-coil region" evidence="6">
    <location>
        <begin position="212"/>
        <end position="272"/>
    </location>
</feature>
<evidence type="ECO:0000256" key="5">
    <source>
        <dbReference type="PROSITE-ProRule" id="PRU00284"/>
    </source>
</evidence>
<keyword evidence="13" id="KW-1185">Reference proteome</keyword>
<feature type="domain" description="HBM" evidence="11">
    <location>
        <begin position="60"/>
        <end position="300"/>
    </location>
</feature>
<name>A0ABR9CLR0_9HYPH</name>
<dbReference type="SMART" id="SM00283">
    <property type="entry name" value="MA"/>
    <property type="match status" value="1"/>
</dbReference>
<keyword evidence="7" id="KW-0812">Transmembrane</keyword>
<dbReference type="InterPro" id="IPR004089">
    <property type="entry name" value="MCPsignal_dom"/>
</dbReference>
<dbReference type="InterPro" id="IPR032255">
    <property type="entry name" value="HBM"/>
</dbReference>
<evidence type="ECO:0000256" key="6">
    <source>
        <dbReference type="SAM" id="Coils"/>
    </source>
</evidence>
<evidence type="ECO:0000313" key="13">
    <source>
        <dbReference type="Proteomes" id="UP000632063"/>
    </source>
</evidence>
<evidence type="ECO:0000256" key="7">
    <source>
        <dbReference type="SAM" id="Phobius"/>
    </source>
</evidence>
<evidence type="ECO:0000256" key="2">
    <source>
        <dbReference type="ARBA" id="ARBA00022519"/>
    </source>
</evidence>
<feature type="domain" description="HAMP" evidence="10">
    <location>
        <begin position="334"/>
        <end position="387"/>
    </location>
</feature>
<evidence type="ECO:0000259" key="9">
    <source>
        <dbReference type="PROSITE" id="PS50192"/>
    </source>
</evidence>
<protein>
    <submittedName>
        <fullName evidence="12">HAMP domain-containing protein</fullName>
    </submittedName>
</protein>
<dbReference type="Pfam" id="PF00672">
    <property type="entry name" value="HAMP"/>
    <property type="match status" value="1"/>
</dbReference>
<feature type="transmembrane region" description="Helical" evidence="7">
    <location>
        <begin position="22"/>
        <end position="45"/>
    </location>
</feature>
<comment type="subcellular location">
    <subcellularLocation>
        <location evidence="1">Cell inner membrane</location>
        <topology evidence="1">Multi-pass membrane protein</topology>
    </subcellularLocation>
</comment>
<keyword evidence="2" id="KW-1003">Cell membrane</keyword>
<evidence type="ECO:0000259" key="10">
    <source>
        <dbReference type="PROSITE" id="PS50885"/>
    </source>
</evidence>
<evidence type="ECO:0000256" key="3">
    <source>
        <dbReference type="ARBA" id="ARBA00023224"/>
    </source>
</evidence>
<dbReference type="PROSITE" id="PS50111">
    <property type="entry name" value="CHEMOTAXIS_TRANSDUC_2"/>
    <property type="match status" value="1"/>
</dbReference>
<keyword evidence="7" id="KW-0472">Membrane</keyword>
<feature type="domain" description="Methyl-accepting transducer" evidence="8">
    <location>
        <begin position="427"/>
        <end position="649"/>
    </location>
</feature>
<dbReference type="Gene3D" id="6.10.340.10">
    <property type="match status" value="1"/>
</dbReference>
<reference evidence="12 13" key="2">
    <citation type="journal article" date="2021" name="Int. J. Syst. Evol. Microbiol.">
        <title>Roseibium litorale sp. nov., isolated from a tidal flat sediment and proposal for the reclassification of Labrenzia polysiphoniae as Roseibium polysiphoniae comb. nov.</title>
        <authorList>
            <person name="Liu Y."/>
            <person name="Pei T."/>
            <person name="Du J."/>
            <person name="Chao M."/>
            <person name="Deng M.R."/>
            <person name="Zhu H."/>
        </authorList>
    </citation>
    <scope>NUCLEOTIDE SEQUENCE [LARGE SCALE GENOMIC DNA]</scope>
    <source>
        <strain evidence="12 13">4C16A</strain>
    </source>
</reference>
<dbReference type="Pfam" id="PF00015">
    <property type="entry name" value="MCPsignal"/>
    <property type="match status" value="1"/>
</dbReference>
<dbReference type="SUPFAM" id="SSF58104">
    <property type="entry name" value="Methyl-accepting chemotaxis protein (MCP) signaling domain"/>
    <property type="match status" value="1"/>
</dbReference>
<reference evidence="13" key="1">
    <citation type="submission" date="2020-09" db="EMBL/GenBank/DDBJ databases">
        <title>The genome sequence of strain Labrenzia suaedae 4C16A.</title>
        <authorList>
            <person name="Liu Y."/>
        </authorList>
    </citation>
    <scope>NUCLEOTIDE SEQUENCE [LARGE SCALE GENOMIC DNA]</scope>
    <source>
        <strain evidence="13">4C16A</strain>
    </source>
</reference>
<evidence type="ECO:0000259" key="8">
    <source>
        <dbReference type="PROSITE" id="PS50111"/>
    </source>
</evidence>
<comment type="caution">
    <text evidence="12">The sequence shown here is derived from an EMBL/GenBank/DDBJ whole genome shotgun (WGS) entry which is preliminary data.</text>
</comment>
<dbReference type="InterPro" id="IPR000727">
    <property type="entry name" value="T_SNARE_dom"/>
</dbReference>
<dbReference type="PANTHER" id="PTHR32089:SF112">
    <property type="entry name" value="LYSOZYME-LIKE PROTEIN-RELATED"/>
    <property type="match status" value="1"/>
</dbReference>
<evidence type="ECO:0000259" key="11">
    <source>
        <dbReference type="PROSITE" id="PS51753"/>
    </source>
</evidence>
<dbReference type="PROSITE" id="PS50885">
    <property type="entry name" value="HAMP"/>
    <property type="match status" value="1"/>
</dbReference>
<keyword evidence="6" id="KW-0175">Coiled coil</keyword>
<dbReference type="PRINTS" id="PR00260">
    <property type="entry name" value="CHEMTRNSDUCR"/>
</dbReference>
<dbReference type="SMART" id="SM00304">
    <property type="entry name" value="HAMP"/>
    <property type="match status" value="2"/>
</dbReference>